<sequence>MLRPTFHCNASRFIAIGWRYGSEMNEVAIPLEPAIHFTDFRTREGKSYRNLWKSAKWPVVVGIQSGLKSELKHWSLKSRFRGTLKEASEKEQCLA</sequence>
<keyword evidence="3" id="KW-1185">Reference proteome</keyword>
<accession>A0A4Y2LLV5</accession>
<reference evidence="2 3" key="1">
    <citation type="journal article" date="2019" name="Sci. Rep.">
        <title>Orb-weaving spider Araneus ventricosus genome elucidates the spidroin gene catalogue.</title>
        <authorList>
            <person name="Kono N."/>
            <person name="Nakamura H."/>
            <person name="Ohtoshi R."/>
            <person name="Moran D.A.P."/>
            <person name="Shinohara A."/>
            <person name="Yoshida Y."/>
            <person name="Fujiwara M."/>
            <person name="Mori M."/>
            <person name="Tomita M."/>
            <person name="Arakawa K."/>
        </authorList>
    </citation>
    <scope>NUCLEOTIDE SEQUENCE [LARGE SCALE GENOMIC DNA]</scope>
</reference>
<name>A0A4Y2LLV5_ARAVE</name>
<comment type="caution">
    <text evidence="2">The sequence shown here is derived from an EMBL/GenBank/DDBJ whole genome shotgun (WGS) entry which is preliminary data.</text>
</comment>
<proteinExistence type="predicted"/>
<dbReference type="EMBL" id="BGPR01200056">
    <property type="protein sequence ID" value="GBN15413.1"/>
    <property type="molecule type" value="Genomic_DNA"/>
</dbReference>
<evidence type="ECO:0000313" key="2">
    <source>
        <dbReference type="EMBL" id="GBN15419.1"/>
    </source>
</evidence>
<dbReference type="AlphaFoldDB" id="A0A4Y2LLV5"/>
<dbReference type="EMBL" id="BGPR01200058">
    <property type="protein sequence ID" value="GBN15419.1"/>
    <property type="molecule type" value="Genomic_DNA"/>
</dbReference>
<protein>
    <submittedName>
        <fullName evidence="2">Uncharacterized protein</fullName>
    </submittedName>
</protein>
<evidence type="ECO:0000313" key="3">
    <source>
        <dbReference type="Proteomes" id="UP000499080"/>
    </source>
</evidence>
<evidence type="ECO:0000313" key="1">
    <source>
        <dbReference type="EMBL" id="GBN15413.1"/>
    </source>
</evidence>
<dbReference type="Proteomes" id="UP000499080">
    <property type="component" value="Unassembled WGS sequence"/>
</dbReference>
<organism evidence="2 3">
    <name type="scientific">Araneus ventricosus</name>
    <name type="common">Orbweaver spider</name>
    <name type="synonym">Epeira ventricosa</name>
    <dbReference type="NCBI Taxonomy" id="182803"/>
    <lineage>
        <taxon>Eukaryota</taxon>
        <taxon>Metazoa</taxon>
        <taxon>Ecdysozoa</taxon>
        <taxon>Arthropoda</taxon>
        <taxon>Chelicerata</taxon>
        <taxon>Arachnida</taxon>
        <taxon>Araneae</taxon>
        <taxon>Araneomorphae</taxon>
        <taxon>Entelegynae</taxon>
        <taxon>Araneoidea</taxon>
        <taxon>Araneidae</taxon>
        <taxon>Araneus</taxon>
    </lineage>
</organism>
<gene>
    <name evidence="1" type="ORF">AVEN_213962_1</name>
    <name evidence="2" type="ORF">AVEN_220413_1</name>
</gene>